<evidence type="ECO:0000313" key="2">
    <source>
        <dbReference type="EMBL" id="TFF36572.1"/>
    </source>
</evidence>
<accession>A0A4Y8SCD6</accession>
<protein>
    <recommendedName>
        <fullName evidence="4">Outer membrane protein beta-barrel domain-containing protein</fullName>
    </recommendedName>
</protein>
<comment type="caution">
    <text evidence="2">The sequence shown here is derived from an EMBL/GenBank/DDBJ whole genome shotgun (WGS) entry which is preliminary data.</text>
</comment>
<evidence type="ECO:0000256" key="1">
    <source>
        <dbReference type="SAM" id="Phobius"/>
    </source>
</evidence>
<organism evidence="2 3">
    <name type="scientific">Mucilaginibacter psychrotolerans</name>
    <dbReference type="NCBI Taxonomy" id="1524096"/>
    <lineage>
        <taxon>Bacteria</taxon>
        <taxon>Pseudomonadati</taxon>
        <taxon>Bacteroidota</taxon>
        <taxon>Sphingobacteriia</taxon>
        <taxon>Sphingobacteriales</taxon>
        <taxon>Sphingobacteriaceae</taxon>
        <taxon>Mucilaginibacter</taxon>
    </lineage>
</organism>
<dbReference type="AlphaFoldDB" id="A0A4Y8SCD6"/>
<keyword evidence="1" id="KW-1133">Transmembrane helix</keyword>
<gene>
    <name evidence="2" type="ORF">E2R66_15575</name>
</gene>
<proteinExistence type="predicted"/>
<sequence length="533" mass="58686">MKNSAWNQRLWLKKLDKLPVEDADLGWKGMCNLLDKQMPVNGNQLGRSGHSSVKLMKIVMSYLVPIVTITVITLHYALPVFHPVKTDKINRSSIKADTNDQNQQNNTSTNIPETLSRIKTSYDSLMIEKSPKQSPKILPGAVGSITTASSKQDTPFTVANNRIATASIPALKNIKSKNSASNVLYNSSRYHNAEKDGKRTLKQVDQSMRRKTGNISLTSRQLLPTRNSTGNNSYDIKNRGNSIELTDKIAQKQPIAIHSNSEMQPEFVGSGINDANTVVQGSTPNDTVGRQPVKSTLNDKTHTQKSAVGNANKRNTTSSLKAKLIKSKSVKNKKSNQIITPQYNYGLEGGSSIGAGNSTSFYFGGFGTYSIKPRLLINLGVRINSNRTISGRFTHLSYHAQDSIPPFAIVDTRKLLVADIPVTVEYKLSNTLSIKAGALFILPIKQSGVSTKLAPIAYPRDTLDYTQEINAALNHTTINKVNIGFTGGISLHIKKFDINANYQVLKPYKIGNALGNYSKTYQTFQLGIGWRFR</sequence>
<evidence type="ECO:0008006" key="4">
    <source>
        <dbReference type="Google" id="ProtNLM"/>
    </source>
</evidence>
<name>A0A4Y8SCD6_9SPHI</name>
<reference evidence="2 3" key="1">
    <citation type="journal article" date="2017" name="Int. J. Syst. Evol. Microbiol.">
        <title>Mucilaginibacterpsychrotolerans sp. nov., isolated from peatlands.</title>
        <authorList>
            <person name="Deng Y."/>
            <person name="Shen L."/>
            <person name="Xu B."/>
            <person name="Liu Y."/>
            <person name="Gu Z."/>
            <person name="Liu H."/>
            <person name="Zhou Y."/>
        </authorList>
    </citation>
    <scope>NUCLEOTIDE SEQUENCE [LARGE SCALE GENOMIC DNA]</scope>
    <source>
        <strain evidence="2 3">NH7-4</strain>
    </source>
</reference>
<keyword evidence="1" id="KW-0812">Transmembrane</keyword>
<feature type="transmembrane region" description="Helical" evidence="1">
    <location>
        <begin position="58"/>
        <end position="78"/>
    </location>
</feature>
<keyword evidence="3" id="KW-1185">Reference proteome</keyword>
<keyword evidence="1" id="KW-0472">Membrane</keyword>
<dbReference type="Proteomes" id="UP000297540">
    <property type="component" value="Unassembled WGS sequence"/>
</dbReference>
<dbReference type="RefSeq" id="WP_133235263.1">
    <property type="nucleotide sequence ID" value="NZ_SOZE01000015.1"/>
</dbReference>
<dbReference type="OrthoDB" id="794435at2"/>
<evidence type="ECO:0000313" key="3">
    <source>
        <dbReference type="Proteomes" id="UP000297540"/>
    </source>
</evidence>
<dbReference type="EMBL" id="SOZE01000015">
    <property type="protein sequence ID" value="TFF36572.1"/>
    <property type="molecule type" value="Genomic_DNA"/>
</dbReference>